<dbReference type="Proteomes" id="UP000244077">
    <property type="component" value="Unassembled WGS sequence"/>
</dbReference>
<dbReference type="EMBL" id="QAOH01000003">
    <property type="protein sequence ID" value="PTQ74853.1"/>
    <property type="molecule type" value="Genomic_DNA"/>
</dbReference>
<dbReference type="AlphaFoldDB" id="A0A2T5HTE5"/>
<gene>
    <name evidence="1" type="ORF">C8N42_103144</name>
</gene>
<keyword evidence="2" id="KW-1185">Reference proteome</keyword>
<comment type="caution">
    <text evidence="1">The sequence shown here is derived from an EMBL/GenBank/DDBJ whole genome shotgun (WGS) entry which is preliminary data.</text>
</comment>
<sequence length="217" mass="23114">MVSVKSPVKTFVNMAMVAGLVLGLAGCEMDMGTPVDPAHRPARAVTLPVSGVSVAGPSGYCVDPASVRDNDKGGFALLGNCFGLSGRNNPAFKGKTALLTLSVSAPMADTEQFDPPSFEAYFASETGRRALSRSGSARTVQLIESEAQGESVLLHVRDSAPLTLRGQGREYWRALFLLNGRLVTATATPFAEAPMSENQLRTLLDRFVTELKRRNPA</sequence>
<dbReference type="OrthoDB" id="7829925at2"/>
<dbReference type="PROSITE" id="PS51257">
    <property type="entry name" value="PROKAR_LIPOPROTEIN"/>
    <property type="match status" value="1"/>
</dbReference>
<evidence type="ECO:0000313" key="1">
    <source>
        <dbReference type="EMBL" id="PTQ74853.1"/>
    </source>
</evidence>
<reference evidence="1 2" key="1">
    <citation type="submission" date="2018-04" db="EMBL/GenBank/DDBJ databases">
        <title>Genomic Encyclopedia of Archaeal and Bacterial Type Strains, Phase II (KMG-II): from individual species to whole genera.</title>
        <authorList>
            <person name="Goeker M."/>
        </authorList>
    </citation>
    <scope>NUCLEOTIDE SEQUENCE [LARGE SCALE GENOMIC DNA]</scope>
    <source>
        <strain evidence="1 2">DSM 100434</strain>
    </source>
</reference>
<evidence type="ECO:0000313" key="2">
    <source>
        <dbReference type="Proteomes" id="UP000244077"/>
    </source>
</evidence>
<accession>A0A2T5HTE5</accession>
<name>A0A2T5HTE5_9RHOB</name>
<protein>
    <recommendedName>
        <fullName evidence="3">Cation transport ATPase</fullName>
    </recommendedName>
</protein>
<organism evidence="1 2">
    <name type="scientific">Celeribacter persicus</name>
    <dbReference type="NCBI Taxonomy" id="1651082"/>
    <lineage>
        <taxon>Bacteria</taxon>
        <taxon>Pseudomonadati</taxon>
        <taxon>Pseudomonadota</taxon>
        <taxon>Alphaproteobacteria</taxon>
        <taxon>Rhodobacterales</taxon>
        <taxon>Roseobacteraceae</taxon>
        <taxon>Celeribacter</taxon>
    </lineage>
</organism>
<dbReference type="RefSeq" id="WP_107815519.1">
    <property type="nucleotide sequence ID" value="NZ_QAOH01000003.1"/>
</dbReference>
<proteinExistence type="predicted"/>
<evidence type="ECO:0008006" key="3">
    <source>
        <dbReference type="Google" id="ProtNLM"/>
    </source>
</evidence>